<dbReference type="RefSeq" id="WP_079566172.1">
    <property type="nucleotide sequence ID" value="NZ_LT670818.1"/>
</dbReference>
<dbReference type="OrthoDB" id="9790710at2"/>
<evidence type="ECO:0000313" key="2">
    <source>
        <dbReference type="EMBL" id="SHG42976.1"/>
    </source>
</evidence>
<gene>
    <name evidence="2" type="ORF">SAMN05444169_2427</name>
</gene>
<keyword evidence="2" id="KW-0808">Transferase</keyword>
<dbReference type="AlphaFoldDB" id="A0A1M5JQW6"/>
<reference evidence="2 3" key="1">
    <citation type="submission" date="2016-11" db="EMBL/GenBank/DDBJ databases">
        <authorList>
            <person name="Jaros S."/>
            <person name="Januszkiewicz K."/>
            <person name="Wedrychowicz H."/>
        </authorList>
    </citation>
    <scope>NUCLEOTIDE SEQUENCE [LARGE SCALE GENOMIC DNA]</scope>
    <source>
        <strain evidence="2 3">GAS242</strain>
    </source>
</reference>
<dbReference type="GO" id="GO:0016757">
    <property type="term" value="F:glycosyltransferase activity"/>
    <property type="evidence" value="ECO:0007669"/>
    <property type="project" value="TreeGrafter"/>
</dbReference>
<feature type="compositionally biased region" description="Polar residues" evidence="1">
    <location>
        <begin position="389"/>
        <end position="404"/>
    </location>
</feature>
<dbReference type="Proteomes" id="UP000190675">
    <property type="component" value="Chromosome I"/>
</dbReference>
<evidence type="ECO:0000256" key="1">
    <source>
        <dbReference type="SAM" id="MobiDB-lite"/>
    </source>
</evidence>
<dbReference type="CDD" id="cd03808">
    <property type="entry name" value="GT4_CapM-like"/>
    <property type="match status" value="1"/>
</dbReference>
<dbReference type="SUPFAM" id="SSF53756">
    <property type="entry name" value="UDP-Glycosyltransferase/glycogen phosphorylase"/>
    <property type="match status" value="1"/>
</dbReference>
<dbReference type="PANTHER" id="PTHR12526">
    <property type="entry name" value="GLYCOSYLTRANSFERASE"/>
    <property type="match status" value="1"/>
</dbReference>
<organism evidence="2 3">
    <name type="scientific">Bradyrhizobium erythrophlei</name>
    <dbReference type="NCBI Taxonomy" id="1437360"/>
    <lineage>
        <taxon>Bacteria</taxon>
        <taxon>Pseudomonadati</taxon>
        <taxon>Pseudomonadota</taxon>
        <taxon>Alphaproteobacteria</taxon>
        <taxon>Hyphomicrobiales</taxon>
        <taxon>Nitrobacteraceae</taxon>
        <taxon>Bradyrhizobium</taxon>
    </lineage>
</organism>
<proteinExistence type="predicted"/>
<dbReference type="Pfam" id="PF13692">
    <property type="entry name" value="Glyco_trans_1_4"/>
    <property type="match status" value="1"/>
</dbReference>
<feature type="region of interest" description="Disordered" evidence="1">
    <location>
        <begin position="384"/>
        <end position="404"/>
    </location>
</feature>
<protein>
    <submittedName>
        <fullName evidence="2">Glycosyltransferase involved in cell wall bisynthesis</fullName>
    </submittedName>
</protein>
<accession>A0A1M5JQW6</accession>
<dbReference type="Gene3D" id="3.40.50.2000">
    <property type="entry name" value="Glycogen Phosphorylase B"/>
    <property type="match status" value="2"/>
</dbReference>
<name>A0A1M5JQW6_9BRAD</name>
<sequence length="404" mass="44957">MKPHLFCVGGEDHHLRIPFLIALRQRGFRVTAAGTGDPSPFSRAEIEYRQYQFDRFDAHTFPRSELRCLARLVRDVQPDLIQAFDTKPNLLVPFAVRHAAPILRTINGMGWVFSSTSLYTLALRPIYCALQRVAARWTAGTVFQNRDDKKFFERYRLLGHSPGYLIGGSGIEIDAFPTAAPSDAAGRERRRASDAGVVITVSRLTKQKGILTLLRAADIVHTALPEVRFILVGPRESEGPFAVPQEEIERRRPYVTALGVRTDVPALLRQADVFAFPSEYREGIPRVLLEAGLAGLPIVTTRMPGCADVVTDGWNGYLVPPRDPQRLARRILDLLHEQTTAAVMGQRSISLVRRKFSLDTIVGQYARIYERVVKCHIAGDRTGSEGELQLTSSSHSTIDTGGMS</sequence>
<evidence type="ECO:0000313" key="3">
    <source>
        <dbReference type="Proteomes" id="UP000190675"/>
    </source>
</evidence>
<dbReference type="PANTHER" id="PTHR12526:SF638">
    <property type="entry name" value="SPORE COAT PROTEIN SA"/>
    <property type="match status" value="1"/>
</dbReference>
<dbReference type="EMBL" id="LT670818">
    <property type="protein sequence ID" value="SHG42976.1"/>
    <property type="molecule type" value="Genomic_DNA"/>
</dbReference>